<proteinExistence type="predicted"/>
<name>A0AAD7WPN8_9TELE</name>
<accession>A0AAD7WPN8</accession>
<evidence type="ECO:0000313" key="3">
    <source>
        <dbReference type="Proteomes" id="UP001221898"/>
    </source>
</evidence>
<dbReference type="AlphaFoldDB" id="A0AAD7WPN8"/>
<evidence type="ECO:0000256" key="1">
    <source>
        <dbReference type="SAM" id="MobiDB-lite"/>
    </source>
</evidence>
<protein>
    <submittedName>
        <fullName evidence="2">Uncharacterized protein</fullName>
    </submittedName>
</protein>
<evidence type="ECO:0000313" key="2">
    <source>
        <dbReference type="EMBL" id="KAJ8404398.1"/>
    </source>
</evidence>
<sequence>MGGDDIRERDALAADRYGIDPLQRVPLNELRNRTLDFQARINWCSARIPVENRRTESADGRPPHSPTATNAAESPPIACSCGPR</sequence>
<dbReference type="EMBL" id="JAINUG010000054">
    <property type="protein sequence ID" value="KAJ8404398.1"/>
    <property type="molecule type" value="Genomic_DNA"/>
</dbReference>
<feature type="compositionally biased region" description="Basic and acidic residues" evidence="1">
    <location>
        <begin position="52"/>
        <end position="62"/>
    </location>
</feature>
<comment type="caution">
    <text evidence="2">The sequence shown here is derived from an EMBL/GenBank/DDBJ whole genome shotgun (WGS) entry which is preliminary data.</text>
</comment>
<organism evidence="2 3">
    <name type="scientific">Aldrovandia affinis</name>
    <dbReference type="NCBI Taxonomy" id="143900"/>
    <lineage>
        <taxon>Eukaryota</taxon>
        <taxon>Metazoa</taxon>
        <taxon>Chordata</taxon>
        <taxon>Craniata</taxon>
        <taxon>Vertebrata</taxon>
        <taxon>Euteleostomi</taxon>
        <taxon>Actinopterygii</taxon>
        <taxon>Neopterygii</taxon>
        <taxon>Teleostei</taxon>
        <taxon>Notacanthiformes</taxon>
        <taxon>Halosauridae</taxon>
        <taxon>Aldrovandia</taxon>
    </lineage>
</organism>
<dbReference type="Proteomes" id="UP001221898">
    <property type="component" value="Unassembled WGS sequence"/>
</dbReference>
<reference evidence="2" key="1">
    <citation type="journal article" date="2023" name="Science">
        <title>Genome structures resolve the early diversification of teleost fishes.</title>
        <authorList>
            <person name="Parey E."/>
            <person name="Louis A."/>
            <person name="Montfort J."/>
            <person name="Bouchez O."/>
            <person name="Roques C."/>
            <person name="Iampietro C."/>
            <person name="Lluch J."/>
            <person name="Castinel A."/>
            <person name="Donnadieu C."/>
            <person name="Desvignes T."/>
            <person name="Floi Bucao C."/>
            <person name="Jouanno E."/>
            <person name="Wen M."/>
            <person name="Mejri S."/>
            <person name="Dirks R."/>
            <person name="Jansen H."/>
            <person name="Henkel C."/>
            <person name="Chen W.J."/>
            <person name="Zahm M."/>
            <person name="Cabau C."/>
            <person name="Klopp C."/>
            <person name="Thompson A.W."/>
            <person name="Robinson-Rechavi M."/>
            <person name="Braasch I."/>
            <person name="Lecointre G."/>
            <person name="Bobe J."/>
            <person name="Postlethwait J.H."/>
            <person name="Berthelot C."/>
            <person name="Roest Crollius H."/>
            <person name="Guiguen Y."/>
        </authorList>
    </citation>
    <scope>NUCLEOTIDE SEQUENCE</scope>
    <source>
        <strain evidence="2">NC1722</strain>
    </source>
</reference>
<keyword evidence="3" id="KW-1185">Reference proteome</keyword>
<gene>
    <name evidence="2" type="ORF">AAFF_G00341710</name>
</gene>
<feature type="region of interest" description="Disordered" evidence="1">
    <location>
        <begin position="52"/>
        <end position="84"/>
    </location>
</feature>